<dbReference type="SMART" id="SM00184">
    <property type="entry name" value="RING"/>
    <property type="match status" value="1"/>
</dbReference>
<keyword evidence="7" id="KW-0805">Transcription regulation</keyword>
<keyword evidence="5 9" id="KW-0863">Zinc-finger</keyword>
<proteinExistence type="predicted"/>
<feature type="region of interest" description="Disordered" evidence="10">
    <location>
        <begin position="1"/>
        <end position="24"/>
    </location>
</feature>
<keyword evidence="13" id="KW-1185">Reference proteome</keyword>
<dbReference type="InterPro" id="IPR013083">
    <property type="entry name" value="Znf_RING/FYVE/PHD"/>
</dbReference>
<sequence>MTAKRRLVHNHSTDEVRDGPPSRRAKIAALNGIAAHLKRNDQGPSGMSSSGSYDDNAHIPKSENVTEGQSPNNEESSLDTCAICLNEKSDPTLLDNCSHSFCYTCTTQWLKHAGKCPLCMKKVEVFWHRIDLREHARPKIVVSELQAAAEAERLANRGEAQPPHDERECIRLRIRRLQQRLAIVQQRMSANGKRVERSSELSRTHVRYVNEISRLEMLKRDTTTRGELIGNIVFRSLIYKDNLEWSSIDRNANRVAFSPEVFRANERESAKRLREFLKRELLIVWRIVSHVLKQSLIDYCSFVGVIILGAIEC</sequence>
<keyword evidence="8" id="KW-0804">Transcription</keyword>
<dbReference type="Proteomes" id="UP000050761">
    <property type="component" value="Unassembled WGS sequence"/>
</dbReference>
<accession>A0A3P8CBN2</accession>
<evidence type="ECO:0000256" key="9">
    <source>
        <dbReference type="PROSITE-ProRule" id="PRU00175"/>
    </source>
</evidence>
<evidence type="ECO:0000256" key="2">
    <source>
        <dbReference type="ARBA" id="ARBA00012483"/>
    </source>
</evidence>
<gene>
    <name evidence="12" type="ORF">HPBE_LOCUS22069</name>
</gene>
<dbReference type="AlphaFoldDB" id="A0A183GHM2"/>
<dbReference type="Pfam" id="PF00097">
    <property type="entry name" value="zf-C3HC4"/>
    <property type="match status" value="1"/>
</dbReference>
<dbReference type="InterPro" id="IPR018957">
    <property type="entry name" value="Znf_C3HC4_RING-type"/>
</dbReference>
<feature type="compositionally biased region" description="Polar residues" evidence="10">
    <location>
        <begin position="42"/>
        <end position="53"/>
    </location>
</feature>
<dbReference type="EMBL" id="UZAH01033618">
    <property type="protein sequence ID" value="VDP30111.1"/>
    <property type="molecule type" value="Genomic_DNA"/>
</dbReference>
<dbReference type="PANTHER" id="PTHR46077">
    <property type="entry name" value="E3 UBIQUITIN-PROTEIN LIGASE TOPORS"/>
    <property type="match status" value="1"/>
</dbReference>
<comment type="catalytic activity">
    <reaction evidence="1">
        <text>S-ubiquitinyl-[E2 ubiquitin-conjugating enzyme]-L-cysteine + [acceptor protein]-L-lysine = [E2 ubiquitin-conjugating enzyme]-L-cysteine + N(6)-ubiquitinyl-[acceptor protein]-L-lysine.</text>
        <dbReference type="EC" id="2.3.2.27"/>
    </reaction>
</comment>
<reference evidence="14" key="2">
    <citation type="submission" date="2019-09" db="UniProtKB">
        <authorList>
            <consortium name="WormBaseParasite"/>
        </authorList>
    </citation>
    <scope>IDENTIFICATION</scope>
</reference>
<dbReference type="GO" id="GO:0006513">
    <property type="term" value="P:protein monoubiquitination"/>
    <property type="evidence" value="ECO:0007669"/>
    <property type="project" value="TreeGrafter"/>
</dbReference>
<keyword evidence="3" id="KW-0808">Transferase</keyword>
<dbReference type="PROSITE" id="PS50089">
    <property type="entry name" value="ZF_RING_2"/>
    <property type="match status" value="1"/>
</dbReference>
<evidence type="ECO:0000256" key="4">
    <source>
        <dbReference type="ARBA" id="ARBA00022723"/>
    </source>
</evidence>
<feature type="domain" description="RING-type" evidence="11">
    <location>
        <begin position="81"/>
        <end position="119"/>
    </location>
</feature>
<dbReference type="SUPFAM" id="SSF57850">
    <property type="entry name" value="RING/U-box"/>
    <property type="match status" value="1"/>
</dbReference>
<reference evidence="12 13" key="1">
    <citation type="submission" date="2018-11" db="EMBL/GenBank/DDBJ databases">
        <authorList>
            <consortium name="Pathogen Informatics"/>
        </authorList>
    </citation>
    <scope>NUCLEOTIDE SEQUENCE [LARGE SCALE GENOMIC DNA]</scope>
</reference>
<evidence type="ECO:0000313" key="12">
    <source>
        <dbReference type="EMBL" id="VDP30111.1"/>
    </source>
</evidence>
<dbReference type="InterPro" id="IPR001841">
    <property type="entry name" value="Znf_RING"/>
</dbReference>
<dbReference type="GO" id="GO:0061630">
    <property type="term" value="F:ubiquitin protein ligase activity"/>
    <property type="evidence" value="ECO:0007669"/>
    <property type="project" value="UniProtKB-EC"/>
</dbReference>
<feature type="region of interest" description="Disordered" evidence="10">
    <location>
        <begin position="36"/>
        <end position="73"/>
    </location>
</feature>
<evidence type="ECO:0000256" key="6">
    <source>
        <dbReference type="ARBA" id="ARBA00022833"/>
    </source>
</evidence>
<dbReference type="GO" id="GO:0008270">
    <property type="term" value="F:zinc ion binding"/>
    <property type="evidence" value="ECO:0007669"/>
    <property type="project" value="UniProtKB-KW"/>
</dbReference>
<evidence type="ECO:0000256" key="7">
    <source>
        <dbReference type="ARBA" id="ARBA00023015"/>
    </source>
</evidence>
<evidence type="ECO:0000313" key="13">
    <source>
        <dbReference type="Proteomes" id="UP000050761"/>
    </source>
</evidence>
<dbReference type="GO" id="GO:0000209">
    <property type="term" value="P:protein polyubiquitination"/>
    <property type="evidence" value="ECO:0007669"/>
    <property type="project" value="TreeGrafter"/>
</dbReference>
<protein>
    <recommendedName>
        <fullName evidence="2">RING-type E3 ubiquitin transferase</fullName>
        <ecNumber evidence="2">2.3.2.27</ecNumber>
    </recommendedName>
</protein>
<evidence type="ECO:0000256" key="8">
    <source>
        <dbReference type="ARBA" id="ARBA00023163"/>
    </source>
</evidence>
<evidence type="ECO:0000256" key="3">
    <source>
        <dbReference type="ARBA" id="ARBA00022679"/>
    </source>
</evidence>
<keyword evidence="6" id="KW-0862">Zinc</keyword>
<accession>A0A183GHM2</accession>
<dbReference type="PANTHER" id="PTHR46077:SF1">
    <property type="entry name" value="TOP1 BINDING ARGININE_SERINE RICH PROTEIN, E3 UBIQUITIN LIGASE"/>
    <property type="match status" value="1"/>
</dbReference>
<dbReference type="Gene3D" id="3.30.40.10">
    <property type="entry name" value="Zinc/RING finger domain, C3HC4 (zinc finger)"/>
    <property type="match status" value="1"/>
</dbReference>
<evidence type="ECO:0000256" key="1">
    <source>
        <dbReference type="ARBA" id="ARBA00000900"/>
    </source>
</evidence>
<evidence type="ECO:0000256" key="10">
    <source>
        <dbReference type="SAM" id="MobiDB-lite"/>
    </source>
</evidence>
<feature type="compositionally biased region" description="Polar residues" evidence="10">
    <location>
        <begin position="63"/>
        <end position="73"/>
    </location>
</feature>
<dbReference type="EC" id="2.3.2.27" evidence="2"/>
<evidence type="ECO:0000259" key="11">
    <source>
        <dbReference type="PROSITE" id="PS50089"/>
    </source>
</evidence>
<keyword evidence="4" id="KW-0479">Metal-binding</keyword>
<evidence type="ECO:0000313" key="14">
    <source>
        <dbReference type="WBParaSite" id="HPBE_0002207001-mRNA-1"/>
    </source>
</evidence>
<dbReference type="WBParaSite" id="HPBE_0002207001-mRNA-1">
    <property type="protein sequence ID" value="HPBE_0002207001-mRNA-1"/>
    <property type="gene ID" value="HPBE_0002207001"/>
</dbReference>
<evidence type="ECO:0000256" key="5">
    <source>
        <dbReference type="ARBA" id="ARBA00022771"/>
    </source>
</evidence>
<dbReference type="OrthoDB" id="5875407at2759"/>
<name>A0A183GHM2_HELPZ</name>
<feature type="compositionally biased region" description="Basic and acidic residues" evidence="10">
    <location>
        <begin position="11"/>
        <end position="21"/>
    </location>
</feature>
<organism evidence="13 14">
    <name type="scientific">Heligmosomoides polygyrus</name>
    <name type="common">Parasitic roundworm</name>
    <dbReference type="NCBI Taxonomy" id="6339"/>
    <lineage>
        <taxon>Eukaryota</taxon>
        <taxon>Metazoa</taxon>
        <taxon>Ecdysozoa</taxon>
        <taxon>Nematoda</taxon>
        <taxon>Chromadorea</taxon>
        <taxon>Rhabditida</taxon>
        <taxon>Rhabditina</taxon>
        <taxon>Rhabditomorpha</taxon>
        <taxon>Strongyloidea</taxon>
        <taxon>Heligmosomidae</taxon>
        <taxon>Heligmosomoides</taxon>
    </lineage>
</organism>